<dbReference type="InterPro" id="IPR007109">
    <property type="entry name" value="Brix"/>
</dbReference>
<organism evidence="2 3">
    <name type="scientific">Strongyloides venezuelensis</name>
    <name type="common">Threadworm</name>
    <dbReference type="NCBI Taxonomy" id="75913"/>
    <lineage>
        <taxon>Eukaryota</taxon>
        <taxon>Metazoa</taxon>
        <taxon>Ecdysozoa</taxon>
        <taxon>Nematoda</taxon>
        <taxon>Chromadorea</taxon>
        <taxon>Rhabditida</taxon>
        <taxon>Tylenchina</taxon>
        <taxon>Panagrolaimomorpha</taxon>
        <taxon>Strongyloidoidea</taxon>
        <taxon>Strongyloididae</taxon>
        <taxon>Strongyloides</taxon>
    </lineage>
</organism>
<sequence length="319" mass="37666">MGKMLGPKTKRKNKVGVVSLIFSFFIKITILKMPRGNLIKKFQNQKEVKEKNKAKKIKKEENDGEDRAKVVTRTIENTRELCETMINLEDDEIIHDQAHDEFAPYFGRQTTPKILMTTSMHAKTVTFDLMRELEMVIPNVEVHSRKLVPIKRIVEQAIENEFTDIIVIQEDRKKPSGMIFCHLPDGPTAYFKINSMTPSKKIKHVGQKTDHYPELILNNFDTRLGFTIGRLFASIFPQDPEYKGRRVVTFHNQRDYIFFRHHRYEFKRDGTRAALHELGPRLTLRLKWLQKGTFDTIEGEYEWVYKRRIQQPNRRTFVL</sequence>
<dbReference type="SUPFAM" id="SSF52954">
    <property type="entry name" value="Class II aaRS ABD-related"/>
    <property type="match status" value="1"/>
</dbReference>
<evidence type="ECO:0000313" key="2">
    <source>
        <dbReference type="Proteomes" id="UP000035680"/>
    </source>
</evidence>
<name>A0A0K0FPP9_STRVS</name>
<dbReference type="GO" id="GO:0042134">
    <property type="term" value="F:rRNA primary transcript binding"/>
    <property type="evidence" value="ECO:0007669"/>
    <property type="project" value="InterPro"/>
</dbReference>
<evidence type="ECO:0000313" key="3">
    <source>
        <dbReference type="WBParaSite" id="SVE_1119300.1"/>
    </source>
</evidence>
<dbReference type="STRING" id="75913.A0A0K0FPP9"/>
<reference evidence="2" key="1">
    <citation type="submission" date="2014-07" db="EMBL/GenBank/DDBJ databases">
        <authorList>
            <person name="Martin A.A"/>
            <person name="De Silva N."/>
        </authorList>
    </citation>
    <scope>NUCLEOTIDE SEQUENCE</scope>
</reference>
<dbReference type="GO" id="GO:0000460">
    <property type="term" value="P:maturation of 5.8S rRNA"/>
    <property type="evidence" value="ECO:0007669"/>
    <property type="project" value="TreeGrafter"/>
</dbReference>
<dbReference type="PANTHER" id="PTHR22734:SF3">
    <property type="entry name" value="RIBOSOME PRODUCTION FACTOR 1"/>
    <property type="match status" value="1"/>
</dbReference>
<dbReference type="GO" id="GO:0000470">
    <property type="term" value="P:maturation of LSU-rRNA"/>
    <property type="evidence" value="ECO:0007669"/>
    <property type="project" value="TreeGrafter"/>
</dbReference>
<proteinExistence type="predicted"/>
<dbReference type="AlphaFoldDB" id="A0A0K0FPP9"/>
<evidence type="ECO:0000259" key="1">
    <source>
        <dbReference type="PROSITE" id="PS50833"/>
    </source>
</evidence>
<dbReference type="SMART" id="SM00879">
    <property type="entry name" value="Brix"/>
    <property type="match status" value="1"/>
</dbReference>
<dbReference type="InterPro" id="IPR044281">
    <property type="entry name" value="IMP4/RPF1"/>
</dbReference>
<dbReference type="WBParaSite" id="SVE_1119300.1">
    <property type="protein sequence ID" value="SVE_1119300.1"/>
    <property type="gene ID" value="SVE_1119300"/>
</dbReference>
<dbReference type="Gene3D" id="3.40.50.10480">
    <property type="entry name" value="Probable brix-domain ribosomal biogenesis protein"/>
    <property type="match status" value="1"/>
</dbReference>
<dbReference type="FunFam" id="3.40.50.10480:FF:000002">
    <property type="entry name" value="Ribosome production factor 1"/>
    <property type="match status" value="1"/>
</dbReference>
<feature type="domain" description="Brix" evidence="1">
    <location>
        <begin position="112"/>
        <end position="295"/>
    </location>
</feature>
<reference evidence="3" key="2">
    <citation type="submission" date="2015-08" db="UniProtKB">
        <authorList>
            <consortium name="WormBaseParasite"/>
        </authorList>
    </citation>
    <scope>IDENTIFICATION</scope>
</reference>
<dbReference type="GO" id="GO:0030687">
    <property type="term" value="C:preribosome, large subunit precursor"/>
    <property type="evidence" value="ECO:0007669"/>
    <property type="project" value="TreeGrafter"/>
</dbReference>
<dbReference type="GO" id="GO:0005730">
    <property type="term" value="C:nucleolus"/>
    <property type="evidence" value="ECO:0007669"/>
    <property type="project" value="TreeGrafter"/>
</dbReference>
<dbReference type="PROSITE" id="PS50833">
    <property type="entry name" value="BRIX"/>
    <property type="match status" value="1"/>
</dbReference>
<keyword evidence="2" id="KW-1185">Reference proteome</keyword>
<dbReference type="Pfam" id="PF04427">
    <property type="entry name" value="Brix"/>
    <property type="match status" value="1"/>
</dbReference>
<protein>
    <submittedName>
        <fullName evidence="3">Ribosome production factor 1 (inferred by orthology to a human protein)</fullName>
    </submittedName>
</protein>
<dbReference type="PANTHER" id="PTHR22734">
    <property type="entry name" value="U3 SMALL NUCLEOLAR RIBONUCLEOPROTEIN PROTEIN IMP4"/>
    <property type="match status" value="1"/>
</dbReference>
<dbReference type="Proteomes" id="UP000035680">
    <property type="component" value="Unassembled WGS sequence"/>
</dbReference>
<accession>A0A0K0FPP9</accession>